<dbReference type="EMBL" id="LSSN01001096">
    <property type="protein sequence ID" value="OMJ21052.1"/>
    <property type="molecule type" value="Genomic_DNA"/>
</dbReference>
<dbReference type="GO" id="GO:0006006">
    <property type="term" value="P:glucose metabolic process"/>
    <property type="evidence" value="ECO:0007669"/>
    <property type="project" value="TreeGrafter"/>
</dbReference>
<evidence type="ECO:0000313" key="1">
    <source>
        <dbReference type="EMBL" id="OMJ16358.1"/>
    </source>
</evidence>
<comment type="caution">
    <text evidence="1">The sequence shown here is derived from an EMBL/GenBank/DDBJ whole genome shotgun (WGS) entry which is preliminary data.</text>
</comment>
<evidence type="ECO:0000313" key="3">
    <source>
        <dbReference type="Proteomes" id="UP000187283"/>
    </source>
</evidence>
<dbReference type="Proteomes" id="UP000187283">
    <property type="component" value="Unassembled WGS sequence"/>
</dbReference>
<dbReference type="Pfam" id="PF01263">
    <property type="entry name" value="Aldose_epim"/>
    <property type="match status" value="2"/>
</dbReference>
<dbReference type="OrthoDB" id="274691at2759"/>
<gene>
    <name evidence="2" type="ORF">AYI70_g3710</name>
    <name evidence="1" type="ORF">AYI70_g6647</name>
</gene>
<accession>A0A1R1XP18</accession>
<proteinExistence type="predicted"/>
<dbReference type="PROSITE" id="PS00545">
    <property type="entry name" value="ALDOSE_1_EPIMERASE"/>
    <property type="match status" value="1"/>
</dbReference>
<dbReference type="STRING" id="133412.A0A1R1XP18"/>
<protein>
    <submittedName>
        <fullName evidence="1">Aldose 1-epimerase</fullName>
    </submittedName>
</protein>
<dbReference type="Gene3D" id="2.70.98.10">
    <property type="match status" value="1"/>
</dbReference>
<dbReference type="GO" id="GO:0030246">
    <property type="term" value="F:carbohydrate binding"/>
    <property type="evidence" value="ECO:0007669"/>
    <property type="project" value="InterPro"/>
</dbReference>
<name>A0A1R1XP18_9FUNG</name>
<dbReference type="InterPro" id="IPR014718">
    <property type="entry name" value="GH-type_carb-bd"/>
</dbReference>
<dbReference type="InterPro" id="IPR008183">
    <property type="entry name" value="Aldose_1/G6P_1-epimerase"/>
</dbReference>
<dbReference type="GO" id="GO:0033499">
    <property type="term" value="P:galactose catabolic process via UDP-galactose, Leloir pathway"/>
    <property type="evidence" value="ECO:0007669"/>
    <property type="project" value="TreeGrafter"/>
</dbReference>
<evidence type="ECO:0000313" key="2">
    <source>
        <dbReference type="EMBL" id="OMJ21052.1"/>
    </source>
</evidence>
<reference evidence="1 3" key="1">
    <citation type="submission" date="2017-01" db="EMBL/GenBank/DDBJ databases">
        <authorList>
            <person name="Mah S.A."/>
            <person name="Swanson W.J."/>
            <person name="Moy G.W."/>
            <person name="Vacquier V.D."/>
        </authorList>
    </citation>
    <scope>NUCLEOTIDE SEQUENCE [LARGE SCALE GENOMIC DNA]</scope>
    <source>
        <strain evidence="1 3">GSMNP</strain>
    </source>
</reference>
<dbReference type="EMBL" id="LSSN01002362">
    <property type="protein sequence ID" value="OMJ16358.1"/>
    <property type="molecule type" value="Genomic_DNA"/>
</dbReference>
<dbReference type="AlphaFoldDB" id="A0A1R1XP18"/>
<dbReference type="PANTHER" id="PTHR10091:SF0">
    <property type="entry name" value="GALACTOSE MUTAROTASE"/>
    <property type="match status" value="1"/>
</dbReference>
<dbReference type="PANTHER" id="PTHR10091">
    <property type="entry name" value="ALDOSE-1-EPIMERASE"/>
    <property type="match status" value="1"/>
</dbReference>
<dbReference type="InterPro" id="IPR018052">
    <property type="entry name" value="Ald1_epimerase_CS"/>
</dbReference>
<organism evidence="1 3">
    <name type="scientific">Smittium culicis</name>
    <dbReference type="NCBI Taxonomy" id="133412"/>
    <lineage>
        <taxon>Eukaryota</taxon>
        <taxon>Fungi</taxon>
        <taxon>Fungi incertae sedis</taxon>
        <taxon>Zoopagomycota</taxon>
        <taxon>Kickxellomycotina</taxon>
        <taxon>Harpellomycetes</taxon>
        <taxon>Harpellales</taxon>
        <taxon>Legeriomycetaceae</taxon>
        <taxon>Smittium</taxon>
    </lineage>
</organism>
<keyword evidence="3" id="KW-1185">Reference proteome</keyword>
<dbReference type="GO" id="GO:0004034">
    <property type="term" value="F:aldose 1-epimerase activity"/>
    <property type="evidence" value="ECO:0007669"/>
    <property type="project" value="TreeGrafter"/>
</dbReference>
<dbReference type="SUPFAM" id="SSF74650">
    <property type="entry name" value="Galactose mutarotase-like"/>
    <property type="match status" value="1"/>
</dbReference>
<dbReference type="InterPro" id="IPR011013">
    <property type="entry name" value="Gal_mutarotase_sf_dom"/>
</dbReference>
<sequence>MTVERFSISNDGTVEAFKLSNKESTLIAQVSTFGARLTHLWVQDKDGNMIDVLMGFNTHEDLIHSIQNVDDPYIGAVIGRISGSVLPSDNVRLNGTNYKLNVNVPRNGASHHGGNFGFDKKNWSGEIVSGDLASVKLTYLSKNNEENYPGSLLITLIYTVTDTNEIKLEYHGELVDEDLDNIDFKNCVEGAVEVNETALSLTNHAYFNLTGFKESTVHDHYCSFVSNNYLLADMKTLVVNGTCINDYSESKTDSDRKNLDQQHQLPEKDSLYDSSFDEIMDFSSKPKKIGEGINSPLLASFKGYDHVYTTLETKKNHSKHELAATNNSCPIYKIQHVASVWSETSGIRMNVLSDEPSIVFYTGNWISNDLVGKNNTQYGKQCALSIECQRYNNAVNIDKWREQVILKRGQVYSQNTIYQFTKI</sequence>